<feature type="chain" id="PRO_5038549716" evidence="2">
    <location>
        <begin position="18"/>
        <end position="270"/>
    </location>
</feature>
<dbReference type="InterPro" id="IPR029058">
    <property type="entry name" value="AB_hydrolase_fold"/>
</dbReference>
<dbReference type="GO" id="GO:0016787">
    <property type="term" value="F:hydrolase activity"/>
    <property type="evidence" value="ECO:0007669"/>
    <property type="project" value="UniProtKB-KW"/>
</dbReference>
<dbReference type="PANTHER" id="PTHR43798:SF31">
    <property type="entry name" value="AB HYDROLASE SUPERFAMILY PROTEIN YCLE"/>
    <property type="match status" value="1"/>
</dbReference>
<feature type="domain" description="AB hydrolase-1" evidence="3">
    <location>
        <begin position="31"/>
        <end position="257"/>
    </location>
</feature>
<evidence type="ECO:0000256" key="1">
    <source>
        <dbReference type="ARBA" id="ARBA00022801"/>
    </source>
</evidence>
<evidence type="ECO:0000256" key="2">
    <source>
        <dbReference type="SAM" id="SignalP"/>
    </source>
</evidence>
<dbReference type="PANTHER" id="PTHR43798">
    <property type="entry name" value="MONOACYLGLYCEROL LIPASE"/>
    <property type="match status" value="1"/>
</dbReference>
<reference evidence="4" key="1">
    <citation type="submission" date="2020-10" db="EMBL/GenBank/DDBJ databases">
        <title>Connecting structure to function with the recovery of over 1000 high-quality activated sludge metagenome-assembled genomes encoding full-length rRNA genes using long-read sequencing.</title>
        <authorList>
            <person name="Singleton C.M."/>
            <person name="Petriglieri F."/>
            <person name="Kristensen J.M."/>
            <person name="Kirkegaard R.H."/>
            <person name="Michaelsen T.Y."/>
            <person name="Andersen M.H."/>
            <person name="Karst S.M."/>
            <person name="Dueholm M.S."/>
            <person name="Nielsen P.H."/>
            <person name="Albertsen M."/>
        </authorList>
    </citation>
    <scope>NUCLEOTIDE SEQUENCE</scope>
    <source>
        <strain evidence="4">Skiv_18-Q3-R9-52_MAXAC.067</strain>
    </source>
</reference>
<dbReference type="Gene3D" id="3.40.50.1820">
    <property type="entry name" value="alpha/beta hydrolase"/>
    <property type="match status" value="1"/>
</dbReference>
<keyword evidence="1 4" id="KW-0378">Hydrolase</keyword>
<dbReference type="InterPro" id="IPR050266">
    <property type="entry name" value="AB_hydrolase_sf"/>
</dbReference>
<dbReference type="Pfam" id="PF12697">
    <property type="entry name" value="Abhydrolase_6"/>
    <property type="match status" value="1"/>
</dbReference>
<dbReference type="GO" id="GO:0016020">
    <property type="term" value="C:membrane"/>
    <property type="evidence" value="ECO:0007669"/>
    <property type="project" value="TreeGrafter"/>
</dbReference>
<comment type="caution">
    <text evidence="4">The sequence shown here is derived from an EMBL/GenBank/DDBJ whole genome shotgun (WGS) entry which is preliminary data.</text>
</comment>
<dbReference type="EMBL" id="JADKIO010000005">
    <property type="protein sequence ID" value="MBK9795317.1"/>
    <property type="molecule type" value="Genomic_DNA"/>
</dbReference>
<dbReference type="SUPFAM" id="SSF53474">
    <property type="entry name" value="alpha/beta-Hydrolases"/>
    <property type="match status" value="1"/>
</dbReference>
<dbReference type="InterPro" id="IPR000073">
    <property type="entry name" value="AB_hydrolase_1"/>
</dbReference>
<keyword evidence="2" id="KW-0732">Signal</keyword>
<protein>
    <submittedName>
        <fullName evidence="4">Alpha/beta hydrolase</fullName>
    </submittedName>
</protein>
<accession>A0A9D7XGS9</accession>
<evidence type="ECO:0000313" key="5">
    <source>
        <dbReference type="Proteomes" id="UP000886657"/>
    </source>
</evidence>
<dbReference type="AlphaFoldDB" id="A0A9D7XGS9"/>
<organism evidence="4 5">
    <name type="scientific">Candidatus Geothrix skivensis</name>
    <dbReference type="NCBI Taxonomy" id="2954439"/>
    <lineage>
        <taxon>Bacteria</taxon>
        <taxon>Pseudomonadati</taxon>
        <taxon>Acidobacteriota</taxon>
        <taxon>Holophagae</taxon>
        <taxon>Holophagales</taxon>
        <taxon>Holophagaceae</taxon>
        <taxon>Geothrix</taxon>
    </lineage>
</organism>
<evidence type="ECO:0000259" key="3">
    <source>
        <dbReference type="Pfam" id="PF12697"/>
    </source>
</evidence>
<sequence>MSCRALLLSLVMVGLQAAPPTFQKLGKGPGILFIHGLGGNRSVWSGVAEELARDHTVLSVDLPGSGGSPGPVVLEGRADFGAVARDLAALVRKEGLAPCLVVGHSMGGPIGARAVLEDPTAFRGLVLVDSFLGPIPEAYLEPTAVALGANAEQALRMFLGLMTAGQAQTSQVVTEALKVPVPSLQAYLRAMSLDPLAARQAQLRLPVLQLAAGAREPDPDKEALRLAQFGFKHLPSFRLIHFPGARHWIMWDAPDAFLMVLRAFEAGLGR</sequence>
<gene>
    <name evidence="4" type="ORF">IPP58_02250</name>
</gene>
<dbReference type="Proteomes" id="UP000886657">
    <property type="component" value="Unassembled WGS sequence"/>
</dbReference>
<evidence type="ECO:0000313" key="4">
    <source>
        <dbReference type="EMBL" id="MBK9795317.1"/>
    </source>
</evidence>
<feature type="signal peptide" evidence="2">
    <location>
        <begin position="1"/>
        <end position="17"/>
    </location>
</feature>
<proteinExistence type="predicted"/>
<name>A0A9D7XGS9_9BACT</name>